<dbReference type="PANTHER" id="PTHR11614">
    <property type="entry name" value="PHOSPHOLIPASE-RELATED"/>
    <property type="match status" value="1"/>
</dbReference>
<gene>
    <name evidence="2" type="ORF">CVLEPA_LOCUS23181</name>
</gene>
<proteinExistence type="predicted"/>
<dbReference type="InterPro" id="IPR029058">
    <property type="entry name" value="AB_hydrolase_fold"/>
</dbReference>
<evidence type="ECO:0000259" key="1">
    <source>
        <dbReference type="Pfam" id="PF12146"/>
    </source>
</evidence>
<dbReference type="InterPro" id="IPR051044">
    <property type="entry name" value="MAG_DAG_Lipase"/>
</dbReference>
<feature type="domain" description="Serine aminopeptidase S33" evidence="1">
    <location>
        <begin position="87"/>
        <end position="320"/>
    </location>
</feature>
<evidence type="ECO:0000313" key="2">
    <source>
        <dbReference type="EMBL" id="CAK8690579.1"/>
    </source>
</evidence>
<organism evidence="2 3">
    <name type="scientific">Clavelina lepadiformis</name>
    <name type="common">Light-bulb sea squirt</name>
    <name type="synonym">Ascidia lepadiformis</name>
    <dbReference type="NCBI Taxonomy" id="159417"/>
    <lineage>
        <taxon>Eukaryota</taxon>
        <taxon>Metazoa</taxon>
        <taxon>Chordata</taxon>
        <taxon>Tunicata</taxon>
        <taxon>Ascidiacea</taxon>
        <taxon>Aplousobranchia</taxon>
        <taxon>Clavelinidae</taxon>
        <taxon>Clavelina</taxon>
    </lineage>
</organism>
<evidence type="ECO:0000313" key="3">
    <source>
        <dbReference type="Proteomes" id="UP001642483"/>
    </source>
</evidence>
<comment type="caution">
    <text evidence="2">The sequence shown here is derived from an EMBL/GenBank/DDBJ whole genome shotgun (WGS) entry which is preliminary data.</text>
</comment>
<accession>A0ABP0GFM3</accession>
<protein>
    <recommendedName>
        <fullName evidence="1">Serine aminopeptidase S33 domain-containing protein</fullName>
    </recommendedName>
</protein>
<sequence length="340" mass="39059">MDSGIQTGIQNYGTSLFWKMFDYAWSLINVIFVWFTSQTENLSASNSIKDKKKLKKTFSGKFFDDVKHFVNHDNQHIFCKYWEPKDSPRGLVLIIHGYAEHCGRYDSIVEMFNSLGLHVFSHDHVGHGESEGNRADVTDYRVYLRDILHHINLVKTKYPGLPLYIFGHSMGGSLAILLAHENPNLAKCVILSSPSIALPDQISPVKILALKCLFSILPNIGVETLDPKMLSKDKTQVEKYQNDLLVYHGKILLRMGYQIYRMTEHIKSILHEISYPFLIIHGSNDCCCKCSGSEDMYQKAKSSDKTFKIYQDGFHELMHEIGDVPDQFLADIKKWFQERV</sequence>
<dbReference type="EMBL" id="CAWYQH010000119">
    <property type="protein sequence ID" value="CAK8690579.1"/>
    <property type="molecule type" value="Genomic_DNA"/>
</dbReference>
<dbReference type="InterPro" id="IPR000073">
    <property type="entry name" value="AB_hydrolase_1"/>
</dbReference>
<dbReference type="PRINTS" id="PR00111">
    <property type="entry name" value="ABHYDROLASE"/>
</dbReference>
<dbReference type="Pfam" id="PF12146">
    <property type="entry name" value="Hydrolase_4"/>
    <property type="match status" value="1"/>
</dbReference>
<keyword evidence="3" id="KW-1185">Reference proteome</keyword>
<dbReference type="Proteomes" id="UP001642483">
    <property type="component" value="Unassembled WGS sequence"/>
</dbReference>
<dbReference type="Gene3D" id="3.40.50.1820">
    <property type="entry name" value="alpha/beta hydrolase"/>
    <property type="match status" value="1"/>
</dbReference>
<dbReference type="InterPro" id="IPR022742">
    <property type="entry name" value="Hydrolase_4"/>
</dbReference>
<dbReference type="SUPFAM" id="SSF53474">
    <property type="entry name" value="alpha/beta-Hydrolases"/>
    <property type="match status" value="1"/>
</dbReference>
<reference evidence="2 3" key="1">
    <citation type="submission" date="2024-02" db="EMBL/GenBank/DDBJ databases">
        <authorList>
            <person name="Daric V."/>
            <person name="Darras S."/>
        </authorList>
    </citation>
    <scope>NUCLEOTIDE SEQUENCE [LARGE SCALE GENOMIC DNA]</scope>
</reference>
<name>A0ABP0GFM3_CLALP</name>